<evidence type="ECO:0000256" key="4">
    <source>
        <dbReference type="ARBA" id="ARBA00022692"/>
    </source>
</evidence>
<dbReference type="NCBIfam" id="TIGR01297">
    <property type="entry name" value="CDF"/>
    <property type="match status" value="1"/>
</dbReference>
<feature type="transmembrane region" description="Helical" evidence="8">
    <location>
        <begin position="127"/>
        <end position="147"/>
    </location>
</feature>
<protein>
    <submittedName>
        <fullName evidence="11">Cation transporter</fullName>
    </submittedName>
</protein>
<comment type="caution">
    <text evidence="11">The sequence shown here is derived from an EMBL/GenBank/DDBJ whole genome shotgun (WGS) entry which is preliminary data.</text>
</comment>
<proteinExistence type="inferred from homology"/>
<keyword evidence="3" id="KW-0813">Transport</keyword>
<evidence type="ECO:0000256" key="6">
    <source>
        <dbReference type="ARBA" id="ARBA00023065"/>
    </source>
</evidence>
<evidence type="ECO:0000256" key="2">
    <source>
        <dbReference type="ARBA" id="ARBA00008873"/>
    </source>
</evidence>
<dbReference type="SUPFAM" id="SSF160240">
    <property type="entry name" value="Cation efflux protein cytoplasmic domain-like"/>
    <property type="match status" value="1"/>
</dbReference>
<dbReference type="InterPro" id="IPR058533">
    <property type="entry name" value="Cation_efflux_TM"/>
</dbReference>
<name>A0ABX1JNM2_9MICC</name>
<sequence length="311" mass="32654">MGHSHGGHSHGLPAGATATGRHRRKLFQVVAITLAVVVVQVAGAPSSGSLALLADAGHMLFDAAGVSIALLAAWIAARPASVRRTYGYQRAEVLAALANAVLLVVIAVVIFLEALPRFEEVPENRTGAMLLAPVLGAAANLACLLILRGGHTESLNVRGAYLEVLGDLLGSLAVIAAGVAIILTGFRQADAIASILIALMNLPRAWSLLREVVDVLLEATPRGVDVESVREHILRAGGVVDVHDIHIWTITSGVPVFSAHVVVEDDVLNAEGLDEVLDRLSSCLGDHFDTGHCTFQLEPASHAVHETPHHD</sequence>
<keyword evidence="7 8" id="KW-0472">Membrane</keyword>
<dbReference type="SUPFAM" id="SSF161111">
    <property type="entry name" value="Cation efflux protein transmembrane domain-like"/>
    <property type="match status" value="1"/>
</dbReference>
<dbReference type="Pfam" id="PF16916">
    <property type="entry name" value="ZT_dimer"/>
    <property type="match status" value="1"/>
</dbReference>
<dbReference type="Pfam" id="PF01545">
    <property type="entry name" value="Cation_efflux"/>
    <property type="match status" value="1"/>
</dbReference>
<dbReference type="EMBL" id="JAAZSR010000110">
    <property type="protein sequence ID" value="NKX50628.1"/>
    <property type="molecule type" value="Genomic_DNA"/>
</dbReference>
<dbReference type="Gene3D" id="1.20.1510.10">
    <property type="entry name" value="Cation efflux protein transmembrane domain"/>
    <property type="match status" value="1"/>
</dbReference>
<keyword evidence="4 8" id="KW-0812">Transmembrane</keyword>
<comment type="subcellular location">
    <subcellularLocation>
        <location evidence="1">Membrane</location>
        <topology evidence="1">Multi-pass membrane protein</topology>
    </subcellularLocation>
</comment>
<evidence type="ECO:0000256" key="5">
    <source>
        <dbReference type="ARBA" id="ARBA00022989"/>
    </source>
</evidence>
<reference evidence="11 12" key="1">
    <citation type="submission" date="2020-04" db="EMBL/GenBank/DDBJ databases">
        <authorList>
            <person name="Liu S."/>
        </authorList>
    </citation>
    <scope>NUCLEOTIDE SEQUENCE [LARGE SCALE GENOMIC DNA]</scope>
    <source>
        <strain evidence="11 12">CGMCC 1.15091</strain>
    </source>
</reference>
<evidence type="ECO:0000256" key="3">
    <source>
        <dbReference type="ARBA" id="ARBA00022448"/>
    </source>
</evidence>
<accession>A0ABX1JNM2</accession>
<feature type="domain" description="Cation efflux protein cytoplasmic" evidence="10">
    <location>
        <begin position="221"/>
        <end position="299"/>
    </location>
</feature>
<evidence type="ECO:0000313" key="11">
    <source>
        <dbReference type="EMBL" id="NKX50628.1"/>
    </source>
</evidence>
<keyword evidence="12" id="KW-1185">Reference proteome</keyword>
<evidence type="ECO:0000259" key="9">
    <source>
        <dbReference type="Pfam" id="PF01545"/>
    </source>
</evidence>
<dbReference type="InterPro" id="IPR002524">
    <property type="entry name" value="Cation_efflux"/>
</dbReference>
<dbReference type="PANTHER" id="PTHR11562">
    <property type="entry name" value="CATION EFFLUX PROTEIN/ ZINC TRANSPORTER"/>
    <property type="match status" value="1"/>
</dbReference>
<evidence type="ECO:0000256" key="7">
    <source>
        <dbReference type="ARBA" id="ARBA00023136"/>
    </source>
</evidence>
<dbReference type="InterPro" id="IPR036837">
    <property type="entry name" value="Cation_efflux_CTD_sf"/>
</dbReference>
<evidence type="ECO:0000313" key="12">
    <source>
        <dbReference type="Proteomes" id="UP000523795"/>
    </source>
</evidence>
<feature type="transmembrane region" description="Helical" evidence="8">
    <location>
        <begin position="56"/>
        <end position="77"/>
    </location>
</feature>
<dbReference type="Proteomes" id="UP000523795">
    <property type="component" value="Unassembled WGS sequence"/>
</dbReference>
<gene>
    <name evidence="11" type="ORF">HER39_08610</name>
</gene>
<feature type="transmembrane region" description="Helical" evidence="8">
    <location>
        <begin position="168"/>
        <end position="186"/>
    </location>
</feature>
<feature type="transmembrane region" description="Helical" evidence="8">
    <location>
        <begin position="26"/>
        <end position="44"/>
    </location>
</feature>
<comment type="similarity">
    <text evidence="2">Belongs to the cation diffusion facilitator (CDF) transporter (TC 2.A.4) family. SLC30A subfamily.</text>
</comment>
<dbReference type="InterPro" id="IPR027470">
    <property type="entry name" value="Cation_efflux_CTD"/>
</dbReference>
<keyword evidence="5 8" id="KW-1133">Transmembrane helix</keyword>
<feature type="domain" description="Cation efflux protein transmembrane" evidence="9">
    <location>
        <begin position="29"/>
        <end position="217"/>
    </location>
</feature>
<dbReference type="PANTHER" id="PTHR11562:SF17">
    <property type="entry name" value="RE54080P-RELATED"/>
    <property type="match status" value="1"/>
</dbReference>
<dbReference type="InterPro" id="IPR050681">
    <property type="entry name" value="CDF/SLC30A"/>
</dbReference>
<evidence type="ECO:0000256" key="8">
    <source>
        <dbReference type="SAM" id="Phobius"/>
    </source>
</evidence>
<evidence type="ECO:0000259" key="10">
    <source>
        <dbReference type="Pfam" id="PF16916"/>
    </source>
</evidence>
<organism evidence="11 12">
    <name type="scientific">Arthrobacter deserti</name>
    <dbReference type="NCBI Taxonomy" id="1742687"/>
    <lineage>
        <taxon>Bacteria</taxon>
        <taxon>Bacillati</taxon>
        <taxon>Actinomycetota</taxon>
        <taxon>Actinomycetes</taxon>
        <taxon>Micrococcales</taxon>
        <taxon>Micrococcaceae</taxon>
        <taxon>Arthrobacter</taxon>
    </lineage>
</organism>
<evidence type="ECO:0000256" key="1">
    <source>
        <dbReference type="ARBA" id="ARBA00004141"/>
    </source>
</evidence>
<keyword evidence="6" id="KW-0406">Ion transport</keyword>
<feature type="transmembrane region" description="Helical" evidence="8">
    <location>
        <begin position="93"/>
        <end position="115"/>
    </location>
</feature>
<dbReference type="InterPro" id="IPR027469">
    <property type="entry name" value="Cation_efflux_TMD_sf"/>
</dbReference>